<keyword evidence="3" id="KW-1185">Reference proteome</keyword>
<feature type="region of interest" description="Disordered" evidence="1">
    <location>
        <begin position="1"/>
        <end position="30"/>
    </location>
</feature>
<reference evidence="4" key="1">
    <citation type="submission" date="2016-06" db="UniProtKB">
        <authorList>
            <consortium name="WormBaseParasite"/>
        </authorList>
    </citation>
    <scope>IDENTIFICATION</scope>
</reference>
<reference evidence="2 3" key="2">
    <citation type="submission" date="2018-11" db="EMBL/GenBank/DDBJ databases">
        <authorList>
            <consortium name="Pathogen Informatics"/>
        </authorList>
    </citation>
    <scope>NUCLEOTIDE SEQUENCE [LARGE SCALE GENOMIC DNA]</scope>
    <source>
        <strain evidence="2 3">Egypt</strain>
    </source>
</reference>
<dbReference type="EMBL" id="UZAN01000097">
    <property type="protein sequence ID" value="VDP15248.1"/>
    <property type="molecule type" value="Genomic_DNA"/>
</dbReference>
<dbReference type="Proteomes" id="UP000272942">
    <property type="component" value="Unassembled WGS sequence"/>
</dbReference>
<organism evidence="4">
    <name type="scientific">Echinostoma caproni</name>
    <dbReference type="NCBI Taxonomy" id="27848"/>
    <lineage>
        <taxon>Eukaryota</taxon>
        <taxon>Metazoa</taxon>
        <taxon>Spiralia</taxon>
        <taxon>Lophotrochozoa</taxon>
        <taxon>Platyhelminthes</taxon>
        <taxon>Trematoda</taxon>
        <taxon>Digenea</taxon>
        <taxon>Plagiorchiida</taxon>
        <taxon>Echinostomata</taxon>
        <taxon>Echinostomatoidea</taxon>
        <taxon>Echinostomatidae</taxon>
        <taxon>Echinostoma</taxon>
    </lineage>
</organism>
<evidence type="ECO:0000313" key="3">
    <source>
        <dbReference type="Proteomes" id="UP000272942"/>
    </source>
</evidence>
<protein>
    <submittedName>
        <fullName evidence="4">Focal_AT domain-containing protein</fullName>
    </submittedName>
</protein>
<proteinExistence type="predicted"/>
<sequence length="111" mass="12205">MQREGEGASATEPDVTKPASDVDVLLDNHPSMPPSPVLMAQTINIYHDPYETTQEMKALSAEIVKTIRDIINLNPVYRESVLAMLQAGQCVADNPVYLSDLDTISQIRCGF</sequence>
<evidence type="ECO:0000313" key="2">
    <source>
        <dbReference type="EMBL" id="VDP15248.1"/>
    </source>
</evidence>
<accession>A0A182ZZA5</accession>
<evidence type="ECO:0000313" key="4">
    <source>
        <dbReference type="WBParaSite" id="ECPE_0000003901-mRNA-1"/>
    </source>
</evidence>
<dbReference type="WBParaSite" id="ECPE_0000003901-mRNA-1">
    <property type="protein sequence ID" value="ECPE_0000003901-mRNA-1"/>
    <property type="gene ID" value="ECPE_0000003901"/>
</dbReference>
<evidence type="ECO:0000256" key="1">
    <source>
        <dbReference type="SAM" id="MobiDB-lite"/>
    </source>
</evidence>
<dbReference type="AlphaFoldDB" id="A0A182ZZA5"/>
<dbReference type="OrthoDB" id="2411602at2759"/>
<name>A0A182ZZA5_9TREM</name>
<gene>
    <name evidence="2" type="ORF">ECPE_LOCUS40</name>
</gene>